<dbReference type="SUPFAM" id="SSF48371">
    <property type="entry name" value="ARM repeat"/>
    <property type="match status" value="1"/>
</dbReference>
<dbReference type="PANTHER" id="PTHR12697">
    <property type="entry name" value="PBS LYASE HEAT-LIKE PROTEIN"/>
    <property type="match status" value="1"/>
</dbReference>
<protein>
    <submittedName>
        <fullName evidence="1">PBS lyase</fullName>
    </submittedName>
</protein>
<evidence type="ECO:0000313" key="1">
    <source>
        <dbReference type="EMBL" id="BDV41295.1"/>
    </source>
</evidence>
<organism evidence="1 2">
    <name type="scientific">Geotalea uraniireducens</name>
    <dbReference type="NCBI Taxonomy" id="351604"/>
    <lineage>
        <taxon>Bacteria</taxon>
        <taxon>Pseudomonadati</taxon>
        <taxon>Thermodesulfobacteriota</taxon>
        <taxon>Desulfuromonadia</taxon>
        <taxon>Geobacterales</taxon>
        <taxon>Geobacteraceae</taxon>
        <taxon>Geotalea</taxon>
    </lineage>
</organism>
<dbReference type="EMBL" id="AP027151">
    <property type="protein sequence ID" value="BDV41295.1"/>
    <property type="molecule type" value="Genomic_DNA"/>
</dbReference>
<dbReference type="PANTHER" id="PTHR12697:SF5">
    <property type="entry name" value="DEOXYHYPUSINE HYDROXYLASE"/>
    <property type="match status" value="1"/>
</dbReference>
<dbReference type="Pfam" id="PF03130">
    <property type="entry name" value="HEAT_PBS"/>
    <property type="match status" value="1"/>
</dbReference>
<accession>A0ABM8EFV3</accession>
<dbReference type="GO" id="GO:0016829">
    <property type="term" value="F:lyase activity"/>
    <property type="evidence" value="ECO:0007669"/>
    <property type="project" value="UniProtKB-KW"/>
</dbReference>
<keyword evidence="1" id="KW-0456">Lyase</keyword>
<name>A0ABM8EFV3_9BACT</name>
<dbReference type="Pfam" id="PF13646">
    <property type="entry name" value="HEAT_2"/>
    <property type="match status" value="1"/>
</dbReference>
<sequence length="194" mass="20721">MDENATRKRREQLIPLLKDPVEEVRQAAAHSLERLEELGSFAKVTEMLKKGDMGAKIKAIYALGRIGGDEVLPPLFYCATRPEDDIRSAAIEALGMLADPRTLPALKKHLQEPNTAIQVKAIAALGNCGAPEAAALLTGFLDAGDGFLDAEAAKALGVIGSAELEDKFLSLLASPHPATREAAAFALSHLPFKR</sequence>
<dbReference type="Proteomes" id="UP001317705">
    <property type="component" value="Chromosome"/>
</dbReference>
<reference evidence="1 2" key="1">
    <citation type="submission" date="2022-12" db="EMBL/GenBank/DDBJ databases">
        <title>Polyphasic characterization of Geotalea uranireducens NIT-SL11 newly isolated from a complex of sewage sludge and microbially reduced graphene oxide.</title>
        <authorList>
            <person name="Xie L."/>
            <person name="Yoshida N."/>
            <person name="Meng L."/>
        </authorList>
    </citation>
    <scope>NUCLEOTIDE SEQUENCE [LARGE SCALE GENOMIC DNA]</scope>
    <source>
        <strain evidence="1 2">NIT-SL11</strain>
    </source>
</reference>
<dbReference type="RefSeq" id="WP_282001273.1">
    <property type="nucleotide sequence ID" value="NZ_AP027151.1"/>
</dbReference>
<dbReference type="InterPro" id="IPR016024">
    <property type="entry name" value="ARM-type_fold"/>
</dbReference>
<proteinExistence type="predicted"/>
<dbReference type="Gene3D" id="1.25.10.10">
    <property type="entry name" value="Leucine-rich Repeat Variant"/>
    <property type="match status" value="2"/>
</dbReference>
<evidence type="ECO:0000313" key="2">
    <source>
        <dbReference type="Proteomes" id="UP001317705"/>
    </source>
</evidence>
<dbReference type="InterPro" id="IPR011989">
    <property type="entry name" value="ARM-like"/>
</dbReference>
<gene>
    <name evidence="1" type="ORF">GURASL_02180</name>
</gene>
<dbReference type="InterPro" id="IPR004155">
    <property type="entry name" value="PBS_lyase_HEAT"/>
</dbReference>
<dbReference type="SMART" id="SM00567">
    <property type="entry name" value="EZ_HEAT"/>
    <property type="match status" value="4"/>
</dbReference>
<keyword evidence="2" id="KW-1185">Reference proteome</keyword>